<dbReference type="Proteomes" id="UP000001471">
    <property type="component" value="Unassembled WGS sequence"/>
</dbReference>
<dbReference type="AlphaFoldDB" id="B2VX08"/>
<dbReference type="EMBL" id="DS231615">
    <property type="protein sequence ID" value="EDU39683.1"/>
    <property type="molecule type" value="Genomic_DNA"/>
</dbReference>
<evidence type="ECO:0000313" key="1">
    <source>
        <dbReference type="EMBL" id="EDU39683.1"/>
    </source>
</evidence>
<dbReference type="InParanoid" id="B2VX08"/>
<protein>
    <submittedName>
        <fullName evidence="1">Uncharacterized protein</fullName>
    </submittedName>
</protein>
<organism evidence="1 2">
    <name type="scientific">Pyrenophora tritici-repentis (strain Pt-1C-BFP)</name>
    <name type="common">Wheat tan spot fungus</name>
    <name type="synonym">Drechslera tritici-repentis</name>
    <dbReference type="NCBI Taxonomy" id="426418"/>
    <lineage>
        <taxon>Eukaryota</taxon>
        <taxon>Fungi</taxon>
        <taxon>Dikarya</taxon>
        <taxon>Ascomycota</taxon>
        <taxon>Pezizomycotina</taxon>
        <taxon>Dothideomycetes</taxon>
        <taxon>Pleosporomycetidae</taxon>
        <taxon>Pleosporales</taxon>
        <taxon>Pleosporineae</taxon>
        <taxon>Pleosporaceae</taxon>
        <taxon>Pyrenophora</taxon>
    </lineage>
</organism>
<evidence type="ECO:0000313" key="2">
    <source>
        <dbReference type="Proteomes" id="UP000001471"/>
    </source>
</evidence>
<sequence>MALWSCAAQFAELDVRMPWLLGFISMLHHGALVGPGSVGDTDGVLDSGLQLCCGHLVFLLTIAASMHSSGSARHSLFDQFLSHTIHTRILNPAFLPVALRTLRATLFPSNTLGPPREMPTDEEAKVIKHRCAATLLDLVPSKVAAGFFASSEHEDQVRQIEDILSCLDDTYLNKHFVFQVVELIVLRLFPELGDQGVKDLLEERIS</sequence>
<name>B2VX08_PYRTR</name>
<dbReference type="STRING" id="426418.B2VX08"/>
<dbReference type="HOGENOM" id="CLU_1332546_0_0_1"/>
<accession>B2VX08</accession>
<proteinExistence type="predicted"/>
<gene>
    <name evidence="1" type="ORF">PTRG_00245</name>
</gene>
<reference evidence="2" key="1">
    <citation type="journal article" date="2013" name="G3 (Bethesda)">
        <title>Comparative genomics of a plant-pathogenic fungus, Pyrenophora tritici-repentis, reveals transduplication and the impact of repeat elements on pathogenicity and population divergence.</title>
        <authorList>
            <person name="Manning V.A."/>
            <person name="Pandelova I."/>
            <person name="Dhillon B."/>
            <person name="Wilhelm L.J."/>
            <person name="Goodwin S.B."/>
            <person name="Berlin A.M."/>
            <person name="Figueroa M."/>
            <person name="Freitag M."/>
            <person name="Hane J.K."/>
            <person name="Henrissat B."/>
            <person name="Holman W.H."/>
            <person name="Kodira C.D."/>
            <person name="Martin J."/>
            <person name="Oliver R.P."/>
            <person name="Robbertse B."/>
            <person name="Schackwitz W."/>
            <person name="Schwartz D.C."/>
            <person name="Spatafora J.W."/>
            <person name="Turgeon B.G."/>
            <person name="Yandava C."/>
            <person name="Young S."/>
            <person name="Zhou S."/>
            <person name="Zeng Q."/>
            <person name="Grigoriev I.V."/>
            <person name="Ma L.-J."/>
            <person name="Ciuffetti L.M."/>
        </authorList>
    </citation>
    <scope>NUCLEOTIDE SEQUENCE [LARGE SCALE GENOMIC DNA]</scope>
    <source>
        <strain evidence="2">Pt-1C-BFP</strain>
    </source>
</reference>
<dbReference type="OrthoDB" id="5582218at2759"/>
<dbReference type="eggNOG" id="ENOG502RV2P">
    <property type="taxonomic scope" value="Eukaryota"/>
</dbReference>